<dbReference type="Gene3D" id="1.10.287.950">
    <property type="entry name" value="Methyl-accepting chemotaxis protein"/>
    <property type="match status" value="1"/>
</dbReference>
<dbReference type="InterPro" id="IPR004090">
    <property type="entry name" value="Chemotax_Me-accpt_rcpt"/>
</dbReference>
<dbReference type="EMBL" id="BOPF01000032">
    <property type="protein sequence ID" value="GIJ49981.1"/>
    <property type="molecule type" value="Genomic_DNA"/>
</dbReference>
<dbReference type="CDD" id="cd06225">
    <property type="entry name" value="HAMP"/>
    <property type="match status" value="1"/>
</dbReference>
<evidence type="ECO:0000256" key="6">
    <source>
        <dbReference type="ARBA" id="ARBA00029447"/>
    </source>
</evidence>
<organism evidence="12 13">
    <name type="scientific">Virgisporangium aliadipatigenens</name>
    <dbReference type="NCBI Taxonomy" id="741659"/>
    <lineage>
        <taxon>Bacteria</taxon>
        <taxon>Bacillati</taxon>
        <taxon>Actinomycetota</taxon>
        <taxon>Actinomycetes</taxon>
        <taxon>Micromonosporales</taxon>
        <taxon>Micromonosporaceae</taxon>
        <taxon>Virgisporangium</taxon>
    </lineage>
</organism>
<dbReference type="GO" id="GO:0004888">
    <property type="term" value="F:transmembrane signaling receptor activity"/>
    <property type="evidence" value="ECO:0007669"/>
    <property type="project" value="InterPro"/>
</dbReference>
<name>A0A8J3YR88_9ACTN</name>
<keyword evidence="8" id="KW-0472">Membrane</keyword>
<keyword evidence="13" id="KW-1185">Reference proteome</keyword>
<dbReference type="SUPFAM" id="SSF58104">
    <property type="entry name" value="Methyl-accepting chemotaxis protein (MCP) signaling domain"/>
    <property type="match status" value="1"/>
</dbReference>
<dbReference type="InterPro" id="IPR003660">
    <property type="entry name" value="HAMP_dom"/>
</dbReference>
<evidence type="ECO:0000313" key="12">
    <source>
        <dbReference type="EMBL" id="GIJ49981.1"/>
    </source>
</evidence>
<keyword evidence="3 8" id="KW-0812">Transmembrane</keyword>
<comment type="similarity">
    <text evidence="6">Belongs to the methyl-accepting chemotaxis (MCP) protein family.</text>
</comment>
<evidence type="ECO:0000256" key="1">
    <source>
        <dbReference type="ARBA" id="ARBA00004429"/>
    </source>
</evidence>
<dbReference type="GO" id="GO:0007165">
    <property type="term" value="P:signal transduction"/>
    <property type="evidence" value="ECO:0007669"/>
    <property type="project" value="UniProtKB-KW"/>
</dbReference>
<keyword evidence="2" id="KW-1003">Cell membrane</keyword>
<dbReference type="SMART" id="SM00304">
    <property type="entry name" value="HAMP"/>
    <property type="match status" value="2"/>
</dbReference>
<feature type="domain" description="T-SNARE coiled-coil homology" evidence="10">
    <location>
        <begin position="433"/>
        <end position="495"/>
    </location>
</feature>
<dbReference type="GO" id="GO:0006935">
    <property type="term" value="P:chemotaxis"/>
    <property type="evidence" value="ECO:0007669"/>
    <property type="project" value="InterPro"/>
</dbReference>
<comment type="subcellular location">
    <subcellularLocation>
        <location evidence="1">Cell inner membrane</location>
        <topology evidence="1">Multi-pass membrane protein</topology>
    </subcellularLocation>
</comment>
<keyword evidence="5 7" id="KW-0807">Transducer</keyword>
<evidence type="ECO:0000256" key="3">
    <source>
        <dbReference type="ARBA" id="ARBA00022692"/>
    </source>
</evidence>
<dbReference type="Proteomes" id="UP000619260">
    <property type="component" value="Unassembled WGS sequence"/>
</dbReference>
<feature type="domain" description="HAMP" evidence="11">
    <location>
        <begin position="217"/>
        <end position="269"/>
    </location>
</feature>
<evidence type="ECO:0000256" key="5">
    <source>
        <dbReference type="ARBA" id="ARBA00023224"/>
    </source>
</evidence>
<comment type="caution">
    <text evidence="12">The sequence shown here is derived from an EMBL/GenBank/DDBJ whole genome shotgun (WGS) entry which is preliminary data.</text>
</comment>
<dbReference type="PRINTS" id="PR00260">
    <property type="entry name" value="CHEMTRNSDUCR"/>
</dbReference>
<evidence type="ECO:0000259" key="10">
    <source>
        <dbReference type="PROSITE" id="PS50192"/>
    </source>
</evidence>
<evidence type="ECO:0000313" key="13">
    <source>
        <dbReference type="Proteomes" id="UP000619260"/>
    </source>
</evidence>
<dbReference type="SMART" id="SM00283">
    <property type="entry name" value="MA"/>
    <property type="match status" value="1"/>
</dbReference>
<evidence type="ECO:0000256" key="2">
    <source>
        <dbReference type="ARBA" id="ARBA00022519"/>
    </source>
</evidence>
<accession>A0A8J3YR88</accession>
<dbReference type="RefSeq" id="WP_203903433.1">
    <property type="nucleotide sequence ID" value="NZ_BOPF01000032.1"/>
</dbReference>
<keyword evidence="2" id="KW-0997">Cell inner membrane</keyword>
<proteinExistence type="inferred from homology"/>
<dbReference type="PANTHER" id="PTHR32089">
    <property type="entry name" value="METHYL-ACCEPTING CHEMOTAXIS PROTEIN MCPB"/>
    <property type="match status" value="1"/>
</dbReference>
<dbReference type="PROSITE" id="PS50111">
    <property type="entry name" value="CHEMOTAXIS_TRANSDUC_2"/>
    <property type="match status" value="1"/>
</dbReference>
<dbReference type="PANTHER" id="PTHR32089:SF112">
    <property type="entry name" value="LYSOZYME-LIKE PROTEIN-RELATED"/>
    <property type="match status" value="1"/>
</dbReference>
<reference evidence="12" key="1">
    <citation type="submission" date="2021-01" db="EMBL/GenBank/DDBJ databases">
        <title>Whole genome shotgun sequence of Virgisporangium aliadipatigenens NBRC 105644.</title>
        <authorList>
            <person name="Komaki H."/>
            <person name="Tamura T."/>
        </authorList>
    </citation>
    <scope>NUCLEOTIDE SEQUENCE</scope>
    <source>
        <strain evidence="12">NBRC 105644</strain>
    </source>
</reference>
<evidence type="ECO:0000259" key="9">
    <source>
        <dbReference type="PROSITE" id="PS50111"/>
    </source>
</evidence>
<feature type="domain" description="Methyl-accepting transducer" evidence="9">
    <location>
        <begin position="274"/>
        <end position="514"/>
    </location>
</feature>
<gene>
    <name evidence="12" type="ORF">Val02_68670</name>
</gene>
<dbReference type="PROSITE" id="PS50192">
    <property type="entry name" value="T_SNARE"/>
    <property type="match status" value="1"/>
</dbReference>
<dbReference type="InterPro" id="IPR004089">
    <property type="entry name" value="MCPsignal_dom"/>
</dbReference>
<feature type="transmembrane region" description="Helical" evidence="8">
    <location>
        <begin position="18"/>
        <end position="37"/>
    </location>
</feature>
<protein>
    <submittedName>
        <fullName evidence="12">Methyl-accepting chemotaxis protein</fullName>
    </submittedName>
</protein>
<dbReference type="Pfam" id="PF00015">
    <property type="entry name" value="MCPsignal"/>
    <property type="match status" value="1"/>
</dbReference>
<evidence type="ECO:0000256" key="4">
    <source>
        <dbReference type="ARBA" id="ARBA00022989"/>
    </source>
</evidence>
<feature type="transmembrane region" description="Helical" evidence="8">
    <location>
        <begin position="198"/>
        <end position="216"/>
    </location>
</feature>
<dbReference type="AlphaFoldDB" id="A0A8J3YR88"/>
<evidence type="ECO:0000256" key="8">
    <source>
        <dbReference type="SAM" id="Phobius"/>
    </source>
</evidence>
<evidence type="ECO:0000259" key="11">
    <source>
        <dbReference type="PROSITE" id="PS50885"/>
    </source>
</evidence>
<dbReference type="Pfam" id="PF12729">
    <property type="entry name" value="4HB_MCP_1"/>
    <property type="match status" value="1"/>
</dbReference>
<keyword evidence="4 8" id="KW-1133">Transmembrane helix</keyword>
<dbReference type="InterPro" id="IPR024478">
    <property type="entry name" value="HlyB_4HB_MCP"/>
</dbReference>
<dbReference type="InterPro" id="IPR000727">
    <property type="entry name" value="T_SNARE_dom"/>
</dbReference>
<evidence type="ECO:0000256" key="7">
    <source>
        <dbReference type="PROSITE-ProRule" id="PRU00284"/>
    </source>
</evidence>
<sequence>MTTHDDTARRAMGLRERLLASFALVLMIIVVLGGFAVNRMASLNESASEVYAQGTVPLSAIQRLEITFGTYTTNSAASAIPGQPPAVHATMVKQATEAFTSMGQQLDAAEKLPMTATSLAALERVRADYTKFGQIMADTAAQQARGAAGDPNVGQTLNQLSLDIAAALTEAGESEQQAAKTHADEAAAAYESARMSTFAMLAIGVVLSMTLALLTARSLLRPLHRAIDVLDRVADGDLRVRVPVSGGRELAQMGAAVNRSLDSIADVLRLVTGSATQLADASQRLTTVAGEVSRSVDHTVEQANVASSAAGSVSRNVTTVAAGAEEMTASIREISQNAAAAVQVSADAMAVAAQTTETVSKLGDSSAEIGNVIRVITAIAEQTNLLALNATIESARAGDAGKGFAVVAGEVKELAQETAKATEDISRRITSIQADTSGAVEAISRISEVINKMNDYQTTIASAVEEQTSTTNEIGRNVSDAADGSQRIATNISQVAEAGRATTERIKEAQDAADELARMSTELQQAVGRFHA</sequence>
<dbReference type="PROSITE" id="PS50885">
    <property type="entry name" value="HAMP"/>
    <property type="match status" value="1"/>
</dbReference>
<dbReference type="Pfam" id="PF00672">
    <property type="entry name" value="HAMP"/>
    <property type="match status" value="1"/>
</dbReference>
<dbReference type="GO" id="GO:0005886">
    <property type="term" value="C:plasma membrane"/>
    <property type="evidence" value="ECO:0007669"/>
    <property type="project" value="UniProtKB-SubCell"/>
</dbReference>